<comment type="caution">
    <text evidence="1">The sequence shown here is derived from an EMBL/GenBank/DDBJ whole genome shotgun (WGS) entry which is preliminary data.</text>
</comment>
<proteinExistence type="predicted"/>
<sequence>MIDLVFGFIFGNRRKFAINEAYISEAYLFVTWRLMEIDGLNVFTIETMRNSLNVLQSKNATITSISMAFEILEWSTTNMRQPPIVPFPNSINAWLESNTWKKLRFLMCHDEDDLTRQRSSRLLRELLLNLQQCIGIGASHLKRIVIETLFVHDIILMFTSLKHLLASVNSDRYFLPTIQEHHSEYSNLVNDILDLIHALSNQHQKTKISKLGFKTMPPTLPKFSCHSATIPQDDFTIDHLKCFHNILIVGGEWLLHNIYVHIYIYIYVHIY</sequence>
<gene>
    <name evidence="1" type="ORF">RFI_22185</name>
</gene>
<protein>
    <submittedName>
        <fullName evidence="1">Uncharacterized protein</fullName>
    </submittedName>
</protein>
<keyword evidence="2" id="KW-1185">Reference proteome</keyword>
<dbReference type="Proteomes" id="UP000023152">
    <property type="component" value="Unassembled WGS sequence"/>
</dbReference>
<evidence type="ECO:0000313" key="2">
    <source>
        <dbReference type="Proteomes" id="UP000023152"/>
    </source>
</evidence>
<organism evidence="1 2">
    <name type="scientific">Reticulomyxa filosa</name>
    <dbReference type="NCBI Taxonomy" id="46433"/>
    <lineage>
        <taxon>Eukaryota</taxon>
        <taxon>Sar</taxon>
        <taxon>Rhizaria</taxon>
        <taxon>Retaria</taxon>
        <taxon>Foraminifera</taxon>
        <taxon>Monothalamids</taxon>
        <taxon>Reticulomyxidae</taxon>
        <taxon>Reticulomyxa</taxon>
    </lineage>
</organism>
<reference evidence="1 2" key="1">
    <citation type="journal article" date="2013" name="Curr. Biol.">
        <title>The Genome of the Foraminiferan Reticulomyxa filosa.</title>
        <authorList>
            <person name="Glockner G."/>
            <person name="Hulsmann N."/>
            <person name="Schleicher M."/>
            <person name="Noegel A.A."/>
            <person name="Eichinger L."/>
            <person name="Gallinger C."/>
            <person name="Pawlowski J."/>
            <person name="Sierra R."/>
            <person name="Euteneuer U."/>
            <person name="Pillet L."/>
            <person name="Moustafa A."/>
            <person name="Platzer M."/>
            <person name="Groth M."/>
            <person name="Szafranski K."/>
            <person name="Schliwa M."/>
        </authorList>
    </citation>
    <scope>NUCLEOTIDE SEQUENCE [LARGE SCALE GENOMIC DNA]</scope>
</reference>
<dbReference type="EMBL" id="ASPP01019404">
    <property type="protein sequence ID" value="ETO15177.1"/>
    <property type="molecule type" value="Genomic_DNA"/>
</dbReference>
<evidence type="ECO:0000313" key="1">
    <source>
        <dbReference type="EMBL" id="ETO15177.1"/>
    </source>
</evidence>
<accession>X6MP07</accession>
<dbReference type="AlphaFoldDB" id="X6MP07"/>
<name>X6MP07_RETFI</name>